<proteinExistence type="predicted"/>
<feature type="compositionally biased region" description="Pro residues" evidence="2">
    <location>
        <begin position="130"/>
        <end position="139"/>
    </location>
</feature>
<comment type="caution">
    <text evidence="3">The sequence shown here is derived from an EMBL/GenBank/DDBJ whole genome shotgun (WGS) entry which is preliminary data.</text>
</comment>
<reference evidence="3" key="2">
    <citation type="submission" date="2021-09" db="EMBL/GenBank/DDBJ databases">
        <authorList>
            <person name="Jia N."/>
            <person name="Wang J."/>
            <person name="Shi W."/>
            <person name="Du L."/>
            <person name="Sun Y."/>
            <person name="Zhan W."/>
            <person name="Jiang J."/>
            <person name="Wang Q."/>
            <person name="Zhang B."/>
            <person name="Ji P."/>
            <person name="Sakyi L.B."/>
            <person name="Cui X."/>
            <person name="Yuan T."/>
            <person name="Jiang B."/>
            <person name="Yang W."/>
            <person name="Lam T.T.-Y."/>
            <person name="Chang Q."/>
            <person name="Ding S."/>
            <person name="Wang X."/>
            <person name="Zhu J."/>
            <person name="Ruan X."/>
            <person name="Zhao L."/>
            <person name="Wei J."/>
            <person name="Que T."/>
            <person name="Du C."/>
            <person name="Cheng J."/>
            <person name="Dai P."/>
            <person name="Han X."/>
            <person name="Huang E."/>
            <person name="Gao Y."/>
            <person name="Liu J."/>
            <person name="Shao H."/>
            <person name="Ye R."/>
            <person name="Li L."/>
            <person name="Wei W."/>
            <person name="Wang X."/>
            <person name="Wang C."/>
            <person name="Huo Q."/>
            <person name="Li W."/>
            <person name="Guo W."/>
            <person name="Chen H."/>
            <person name="Chen S."/>
            <person name="Zhou L."/>
            <person name="Zhou L."/>
            <person name="Ni X."/>
            <person name="Tian J."/>
            <person name="Zhou Y."/>
            <person name="Sheng Y."/>
            <person name="Liu T."/>
            <person name="Pan Y."/>
            <person name="Xia L."/>
            <person name="Li J."/>
            <person name="Zhao F."/>
            <person name="Cao W."/>
        </authorList>
    </citation>
    <scope>NUCLEOTIDE SEQUENCE</scope>
    <source>
        <strain evidence="3">Rmic-2018</strain>
        <tissue evidence="3">Larvae</tissue>
    </source>
</reference>
<keyword evidence="1" id="KW-0175">Coiled coil</keyword>
<keyword evidence="4" id="KW-1185">Reference proteome</keyword>
<evidence type="ECO:0000256" key="2">
    <source>
        <dbReference type="SAM" id="MobiDB-lite"/>
    </source>
</evidence>
<name>A0A9J6CWV6_RHIMP</name>
<reference evidence="3" key="1">
    <citation type="journal article" date="2020" name="Cell">
        <title>Large-Scale Comparative Analyses of Tick Genomes Elucidate Their Genetic Diversity and Vector Capacities.</title>
        <authorList>
            <consortium name="Tick Genome and Microbiome Consortium (TIGMIC)"/>
            <person name="Jia N."/>
            <person name="Wang J."/>
            <person name="Shi W."/>
            <person name="Du L."/>
            <person name="Sun Y."/>
            <person name="Zhan W."/>
            <person name="Jiang J.F."/>
            <person name="Wang Q."/>
            <person name="Zhang B."/>
            <person name="Ji P."/>
            <person name="Bell-Sakyi L."/>
            <person name="Cui X.M."/>
            <person name="Yuan T.T."/>
            <person name="Jiang B.G."/>
            <person name="Yang W.F."/>
            <person name="Lam T.T."/>
            <person name="Chang Q.C."/>
            <person name="Ding S.J."/>
            <person name="Wang X.J."/>
            <person name="Zhu J.G."/>
            <person name="Ruan X.D."/>
            <person name="Zhao L."/>
            <person name="Wei J.T."/>
            <person name="Ye R.Z."/>
            <person name="Que T.C."/>
            <person name="Du C.H."/>
            <person name="Zhou Y.H."/>
            <person name="Cheng J.X."/>
            <person name="Dai P.F."/>
            <person name="Guo W.B."/>
            <person name="Han X.H."/>
            <person name="Huang E.J."/>
            <person name="Li L.F."/>
            <person name="Wei W."/>
            <person name="Gao Y.C."/>
            <person name="Liu J.Z."/>
            <person name="Shao H.Z."/>
            <person name="Wang X."/>
            <person name="Wang C.C."/>
            <person name="Yang T.C."/>
            <person name="Huo Q.B."/>
            <person name="Li W."/>
            <person name="Chen H.Y."/>
            <person name="Chen S.E."/>
            <person name="Zhou L.G."/>
            <person name="Ni X.B."/>
            <person name="Tian J.H."/>
            <person name="Sheng Y."/>
            <person name="Liu T."/>
            <person name="Pan Y.S."/>
            <person name="Xia L.Y."/>
            <person name="Li J."/>
            <person name="Zhao F."/>
            <person name="Cao W.C."/>
        </authorList>
    </citation>
    <scope>NUCLEOTIDE SEQUENCE</scope>
    <source>
        <strain evidence="3">Rmic-2018</strain>
    </source>
</reference>
<gene>
    <name evidence="3" type="ORF">HPB51_028704</name>
</gene>
<dbReference type="Proteomes" id="UP000821866">
    <property type="component" value="Unassembled WGS sequence"/>
</dbReference>
<evidence type="ECO:0000256" key="1">
    <source>
        <dbReference type="SAM" id="Coils"/>
    </source>
</evidence>
<feature type="coiled-coil region" evidence="1">
    <location>
        <begin position="271"/>
        <end position="306"/>
    </location>
</feature>
<dbReference type="EMBL" id="JABSTU010005586">
    <property type="protein sequence ID" value="KAH7942613.1"/>
    <property type="molecule type" value="Genomic_DNA"/>
</dbReference>
<dbReference type="AlphaFoldDB" id="A0A9J6CWV6"/>
<evidence type="ECO:0000313" key="4">
    <source>
        <dbReference type="Proteomes" id="UP000821866"/>
    </source>
</evidence>
<accession>A0A9J6CWV6</accession>
<protein>
    <submittedName>
        <fullName evidence="3">Uncharacterized protein</fullName>
    </submittedName>
</protein>
<evidence type="ECO:0000313" key="3">
    <source>
        <dbReference type="EMBL" id="KAH7942613.1"/>
    </source>
</evidence>
<sequence length="327" mass="36057">MVSSFWLHRLNQFKGCSTFVLVLPEQRAPSVAPSALAPSFCLGVSLVPDEFCTGVHALQSRCRVVQHGGRPPRPEQTTLQIVVQGVQKEVKALHNPDGSFMTDANGYVYEASDGKRVTLRFMAGNRENDPPPAQPPTPSPACDGDVDSDGALAAFPAAAASAEDVEELWSARKTRFFIAKYSEMKDLVGKTRALRELAEVLEKEHSVNPRLLLEPGKTILPSASPDTSITEAPQDAAVPVECNTASKVRSSTTPKRKRQSRSQVTPLLEALEKMQASRAKQEEAAVKQLEERKKWEEAKAKRHDERMQRFDRLIDVLSNKDGLLYGQ</sequence>
<feature type="region of interest" description="Disordered" evidence="2">
    <location>
        <begin position="123"/>
        <end position="148"/>
    </location>
</feature>
<organism evidence="3 4">
    <name type="scientific">Rhipicephalus microplus</name>
    <name type="common">Cattle tick</name>
    <name type="synonym">Boophilus microplus</name>
    <dbReference type="NCBI Taxonomy" id="6941"/>
    <lineage>
        <taxon>Eukaryota</taxon>
        <taxon>Metazoa</taxon>
        <taxon>Ecdysozoa</taxon>
        <taxon>Arthropoda</taxon>
        <taxon>Chelicerata</taxon>
        <taxon>Arachnida</taxon>
        <taxon>Acari</taxon>
        <taxon>Parasitiformes</taxon>
        <taxon>Ixodida</taxon>
        <taxon>Ixodoidea</taxon>
        <taxon>Ixodidae</taxon>
        <taxon>Rhipicephalinae</taxon>
        <taxon>Rhipicephalus</taxon>
        <taxon>Boophilus</taxon>
    </lineage>
</organism>